<sequence length="316" mass="35123">MELLFLRRLFVKFHCLSRVIYQFAVVMCLVLGSAGCTDNQKKTNSSLESAKPVLKFTAIPDQNTTELAEKFAPLALYLSNQLDVVVSYVPARDYQASVEMFRNGDVHLGWFGGLTGVQAREAVSGAKAIAQGASDPEYFTYFIANPGAELEVSKDFPENISELRFTFGSESSTSGRLMPEFFIRQHTGKGPMALFKHPVGFSGSHDKTAELVESGQYQLGAINYKVYEKRVAAGLTDPEIVKIVWKTPPYSDYNWTAHPDLEKQFGAGFTNQLQSTLIGIEDPSLLSALPRDRLISARNEEYNGIRAIAKQLEMIR</sequence>
<keyword evidence="2" id="KW-0732">Signal</keyword>
<dbReference type="EMBL" id="SHAG01000001">
    <property type="protein sequence ID" value="RZO77809.1"/>
    <property type="molecule type" value="Genomic_DNA"/>
</dbReference>
<evidence type="ECO:0000313" key="4">
    <source>
        <dbReference type="Proteomes" id="UP000316199"/>
    </source>
</evidence>
<dbReference type="Pfam" id="PF12974">
    <property type="entry name" value="Phosphonate-bd"/>
    <property type="match status" value="1"/>
</dbReference>
<dbReference type="SUPFAM" id="SSF53850">
    <property type="entry name" value="Periplasmic binding protein-like II"/>
    <property type="match status" value="1"/>
</dbReference>
<gene>
    <name evidence="3" type="ORF">EVA68_00870</name>
</gene>
<dbReference type="PANTHER" id="PTHR35841:SF1">
    <property type="entry name" value="PHOSPHONATES-BINDING PERIPLASMIC PROTEIN"/>
    <property type="match status" value="1"/>
</dbReference>
<accession>A0A520S5Y6</accession>
<evidence type="ECO:0000256" key="2">
    <source>
        <dbReference type="ARBA" id="ARBA00022729"/>
    </source>
</evidence>
<dbReference type="GO" id="GO:0043190">
    <property type="term" value="C:ATP-binding cassette (ABC) transporter complex"/>
    <property type="evidence" value="ECO:0007669"/>
    <property type="project" value="InterPro"/>
</dbReference>
<dbReference type="InterPro" id="IPR005770">
    <property type="entry name" value="PhnD"/>
</dbReference>
<organism evidence="3 4">
    <name type="scientific">OM182 bacterium</name>
    <dbReference type="NCBI Taxonomy" id="2510334"/>
    <lineage>
        <taxon>Bacteria</taxon>
        <taxon>Pseudomonadati</taxon>
        <taxon>Pseudomonadota</taxon>
        <taxon>Gammaproteobacteria</taxon>
        <taxon>OMG group</taxon>
        <taxon>OM182 clade</taxon>
    </lineage>
</organism>
<dbReference type="Proteomes" id="UP000316199">
    <property type="component" value="Unassembled WGS sequence"/>
</dbReference>
<dbReference type="Gene3D" id="3.40.190.10">
    <property type="entry name" value="Periplasmic binding protein-like II"/>
    <property type="match status" value="2"/>
</dbReference>
<dbReference type="PANTHER" id="PTHR35841">
    <property type="entry name" value="PHOSPHONATES-BINDING PERIPLASMIC PROTEIN"/>
    <property type="match status" value="1"/>
</dbReference>
<proteinExistence type="inferred from homology"/>
<evidence type="ECO:0000256" key="1">
    <source>
        <dbReference type="ARBA" id="ARBA00007162"/>
    </source>
</evidence>
<name>A0A520S5Y6_9GAMM</name>
<comment type="caution">
    <text evidence="3">The sequence shown here is derived from an EMBL/GenBank/DDBJ whole genome shotgun (WGS) entry which is preliminary data.</text>
</comment>
<reference evidence="3 4" key="1">
    <citation type="submission" date="2019-02" db="EMBL/GenBank/DDBJ databases">
        <title>Prokaryotic population dynamics and viral predation in marine succession experiment using metagenomics: the confinement effect.</title>
        <authorList>
            <person name="Haro-Moreno J.M."/>
            <person name="Rodriguez-Valera F."/>
            <person name="Lopez-Perez M."/>
        </authorList>
    </citation>
    <scope>NUCLEOTIDE SEQUENCE [LARGE SCALE GENOMIC DNA]</scope>
    <source>
        <strain evidence="3">MED-G157</strain>
    </source>
</reference>
<dbReference type="AlphaFoldDB" id="A0A520S5Y6"/>
<protein>
    <submittedName>
        <fullName evidence="3">Putative selenate ABC transporter substrate-binding protein</fullName>
    </submittedName>
</protein>
<dbReference type="NCBIfam" id="TIGR01098">
    <property type="entry name" value="3A0109s03R"/>
    <property type="match status" value="1"/>
</dbReference>
<dbReference type="NCBIfam" id="TIGR04553">
    <property type="entry name" value="ABC_peri_selen"/>
    <property type="match status" value="1"/>
</dbReference>
<dbReference type="GO" id="GO:0055085">
    <property type="term" value="P:transmembrane transport"/>
    <property type="evidence" value="ECO:0007669"/>
    <property type="project" value="InterPro"/>
</dbReference>
<comment type="similarity">
    <text evidence="1">Belongs to the phosphate/phosphite/phosphonate binding protein family.</text>
</comment>
<dbReference type="InterPro" id="IPR030836">
    <property type="entry name" value="ABC_peri_PhnD-like"/>
</dbReference>
<evidence type="ECO:0000313" key="3">
    <source>
        <dbReference type="EMBL" id="RZO77809.1"/>
    </source>
</evidence>